<dbReference type="Pfam" id="PF00924">
    <property type="entry name" value="MS_channel_2nd"/>
    <property type="match status" value="1"/>
</dbReference>
<protein>
    <recommendedName>
        <fullName evidence="12">Mechanosensitive ion channel family protein</fullName>
    </recommendedName>
</protein>
<dbReference type="Gene3D" id="3.30.70.100">
    <property type="match status" value="1"/>
</dbReference>
<sequence>MASLIEALNLSPSPLVNALISILVFLAIAKVVDIFIDKGLRRITSRTSMALDDRILDTLHRPVYYTIALVGVLLAVEYLGPGERAGLYARGTLYTLITIIWSFAVIRINNALAQDAFARGADVTGLSKDLLPLFENVMKIVVFVASVAVIFSVWEINVTPLLASAGIIGAGLAIAAKDTVANLFGGISVFLDRPFRVGDYIVLDQQERGEVVSIGLRSTRIKTRDHIQVIVPNSIIANSKIVNESAPLPHFRVKIPVGVAYGSDIVLVQKTLEEIARSNDNVVTEPEPRVRFRQFGDSALMFELLCWVTGSEVRGRTIHEINCEIYRKFGELGVTIPFPQRDVHIIQPE</sequence>
<keyword evidence="5 7" id="KW-1133">Transmembrane helix</keyword>
<evidence type="ECO:0000256" key="5">
    <source>
        <dbReference type="ARBA" id="ARBA00022989"/>
    </source>
</evidence>
<evidence type="ECO:0000259" key="10">
    <source>
        <dbReference type="Pfam" id="PF21088"/>
    </source>
</evidence>
<feature type="transmembrane region" description="Helical" evidence="7">
    <location>
        <begin position="15"/>
        <end position="36"/>
    </location>
</feature>
<dbReference type="InterPro" id="IPR023408">
    <property type="entry name" value="MscS_beta-dom_sf"/>
</dbReference>
<evidence type="ECO:0000256" key="3">
    <source>
        <dbReference type="ARBA" id="ARBA00022475"/>
    </source>
</evidence>
<comment type="subcellular location">
    <subcellularLocation>
        <location evidence="1">Cell membrane</location>
        <topology evidence="1">Multi-pass membrane protein</topology>
    </subcellularLocation>
</comment>
<dbReference type="Gene3D" id="2.30.30.60">
    <property type="match status" value="1"/>
</dbReference>
<dbReference type="EMBL" id="LAZR01041956">
    <property type="protein sequence ID" value="KKL10696.1"/>
    <property type="molecule type" value="Genomic_DNA"/>
</dbReference>
<dbReference type="InterPro" id="IPR006685">
    <property type="entry name" value="MscS_channel_2nd"/>
</dbReference>
<keyword evidence="6 7" id="KW-0472">Membrane</keyword>
<dbReference type="Gene3D" id="1.10.287.1260">
    <property type="match status" value="1"/>
</dbReference>
<dbReference type="InterPro" id="IPR010920">
    <property type="entry name" value="LSM_dom_sf"/>
</dbReference>
<dbReference type="SUPFAM" id="SSF50182">
    <property type="entry name" value="Sm-like ribonucleoproteins"/>
    <property type="match status" value="1"/>
</dbReference>
<feature type="transmembrane region" description="Helical" evidence="7">
    <location>
        <begin position="133"/>
        <end position="154"/>
    </location>
</feature>
<evidence type="ECO:0000259" key="8">
    <source>
        <dbReference type="Pfam" id="PF00924"/>
    </source>
</evidence>
<dbReference type="InterPro" id="IPR049142">
    <property type="entry name" value="MS_channel_1st"/>
</dbReference>
<dbReference type="Pfam" id="PF21088">
    <property type="entry name" value="MS_channel_1st"/>
    <property type="match status" value="1"/>
</dbReference>
<dbReference type="InterPro" id="IPR011066">
    <property type="entry name" value="MscS_channel_C_sf"/>
</dbReference>
<evidence type="ECO:0000256" key="1">
    <source>
        <dbReference type="ARBA" id="ARBA00004651"/>
    </source>
</evidence>
<evidence type="ECO:0008006" key="12">
    <source>
        <dbReference type="Google" id="ProtNLM"/>
    </source>
</evidence>
<evidence type="ECO:0000256" key="2">
    <source>
        <dbReference type="ARBA" id="ARBA00008017"/>
    </source>
</evidence>
<keyword evidence="4 7" id="KW-0812">Transmembrane</keyword>
<feature type="transmembrane region" description="Helical" evidence="7">
    <location>
        <begin position="92"/>
        <end position="112"/>
    </location>
</feature>
<evidence type="ECO:0000313" key="11">
    <source>
        <dbReference type="EMBL" id="KKL10696.1"/>
    </source>
</evidence>
<proteinExistence type="inferred from homology"/>
<dbReference type="Pfam" id="PF21082">
    <property type="entry name" value="MS_channel_3rd"/>
    <property type="match status" value="1"/>
</dbReference>
<dbReference type="GO" id="GO:0008381">
    <property type="term" value="F:mechanosensitive monoatomic ion channel activity"/>
    <property type="evidence" value="ECO:0007669"/>
    <property type="project" value="InterPro"/>
</dbReference>
<dbReference type="SUPFAM" id="SSF82861">
    <property type="entry name" value="Mechanosensitive channel protein MscS (YggB), transmembrane region"/>
    <property type="match status" value="1"/>
</dbReference>
<feature type="domain" description="Mechanosensitive ion channel MscS C-terminal" evidence="9">
    <location>
        <begin position="253"/>
        <end position="334"/>
    </location>
</feature>
<evidence type="ECO:0000256" key="7">
    <source>
        <dbReference type="SAM" id="Phobius"/>
    </source>
</evidence>
<feature type="domain" description="Mechanosensitive ion channel MscS" evidence="8">
    <location>
        <begin position="178"/>
        <end position="244"/>
    </location>
</feature>
<accession>A0A0F9CYJ5</accession>
<comment type="caution">
    <text evidence="11">The sequence shown here is derived from an EMBL/GenBank/DDBJ whole genome shotgun (WGS) entry which is preliminary data.</text>
</comment>
<dbReference type="AlphaFoldDB" id="A0A0F9CYJ5"/>
<gene>
    <name evidence="11" type="ORF">LCGC14_2553230</name>
</gene>
<dbReference type="GO" id="GO:0005886">
    <property type="term" value="C:plasma membrane"/>
    <property type="evidence" value="ECO:0007669"/>
    <property type="project" value="UniProtKB-SubCell"/>
</dbReference>
<dbReference type="PANTHER" id="PTHR30221">
    <property type="entry name" value="SMALL-CONDUCTANCE MECHANOSENSITIVE CHANNEL"/>
    <property type="match status" value="1"/>
</dbReference>
<dbReference type="SUPFAM" id="SSF82689">
    <property type="entry name" value="Mechanosensitive channel protein MscS (YggB), C-terminal domain"/>
    <property type="match status" value="1"/>
</dbReference>
<dbReference type="InterPro" id="IPR049278">
    <property type="entry name" value="MS_channel_C"/>
</dbReference>
<dbReference type="PANTHER" id="PTHR30221:SF1">
    <property type="entry name" value="SMALL-CONDUCTANCE MECHANOSENSITIVE CHANNEL"/>
    <property type="match status" value="1"/>
</dbReference>
<evidence type="ECO:0000256" key="6">
    <source>
        <dbReference type="ARBA" id="ARBA00023136"/>
    </source>
</evidence>
<organism evidence="11">
    <name type="scientific">marine sediment metagenome</name>
    <dbReference type="NCBI Taxonomy" id="412755"/>
    <lineage>
        <taxon>unclassified sequences</taxon>
        <taxon>metagenomes</taxon>
        <taxon>ecological metagenomes</taxon>
    </lineage>
</organism>
<feature type="transmembrane region" description="Helical" evidence="7">
    <location>
        <begin position="63"/>
        <end position="80"/>
    </location>
</feature>
<reference evidence="11" key="1">
    <citation type="journal article" date="2015" name="Nature">
        <title>Complex archaea that bridge the gap between prokaryotes and eukaryotes.</title>
        <authorList>
            <person name="Spang A."/>
            <person name="Saw J.H."/>
            <person name="Jorgensen S.L."/>
            <person name="Zaremba-Niedzwiedzka K."/>
            <person name="Martijn J."/>
            <person name="Lind A.E."/>
            <person name="van Eijk R."/>
            <person name="Schleper C."/>
            <person name="Guy L."/>
            <person name="Ettema T.J."/>
        </authorList>
    </citation>
    <scope>NUCLEOTIDE SEQUENCE</scope>
</reference>
<feature type="domain" description="Mechanosensitive ion channel transmembrane helices 2/3" evidence="10">
    <location>
        <begin position="137"/>
        <end position="177"/>
    </location>
</feature>
<dbReference type="InterPro" id="IPR045275">
    <property type="entry name" value="MscS_archaea/bacteria_type"/>
</dbReference>
<comment type="similarity">
    <text evidence="2">Belongs to the MscS (TC 1.A.23) family.</text>
</comment>
<evidence type="ECO:0000256" key="4">
    <source>
        <dbReference type="ARBA" id="ARBA00022692"/>
    </source>
</evidence>
<name>A0A0F9CYJ5_9ZZZZ</name>
<keyword evidence="3" id="KW-1003">Cell membrane</keyword>
<dbReference type="InterPro" id="IPR011014">
    <property type="entry name" value="MscS_channel_TM-2"/>
</dbReference>
<evidence type="ECO:0000259" key="9">
    <source>
        <dbReference type="Pfam" id="PF21082"/>
    </source>
</evidence>